<name>A0A3D9G0Y0_9FLAO</name>
<keyword evidence="2" id="KW-1185">Reference proteome</keyword>
<organism evidence="1 2">
    <name type="scientific">Flavobacterium cutihirudinis</name>
    <dbReference type="NCBI Taxonomy" id="1265740"/>
    <lineage>
        <taxon>Bacteria</taxon>
        <taxon>Pseudomonadati</taxon>
        <taxon>Bacteroidota</taxon>
        <taxon>Flavobacteriia</taxon>
        <taxon>Flavobacteriales</taxon>
        <taxon>Flavobacteriaceae</taxon>
        <taxon>Flavobacterium</taxon>
    </lineage>
</organism>
<dbReference type="RefSeq" id="WP_115886351.1">
    <property type="nucleotide sequence ID" value="NZ_QRDQ01000007.1"/>
</dbReference>
<evidence type="ECO:0000313" key="1">
    <source>
        <dbReference type="EMBL" id="RED26237.1"/>
    </source>
</evidence>
<dbReference type="Proteomes" id="UP000257004">
    <property type="component" value="Unassembled WGS sequence"/>
</dbReference>
<dbReference type="OrthoDB" id="5442696at2"/>
<evidence type="ECO:0000313" key="2">
    <source>
        <dbReference type="Proteomes" id="UP000257004"/>
    </source>
</evidence>
<proteinExistence type="predicted"/>
<comment type="caution">
    <text evidence="1">The sequence shown here is derived from an EMBL/GenBank/DDBJ whole genome shotgun (WGS) entry which is preliminary data.</text>
</comment>
<protein>
    <submittedName>
        <fullName evidence="1">Phosphate-selective porin</fullName>
    </submittedName>
</protein>
<dbReference type="Pfam" id="PF07396">
    <property type="entry name" value="Porin_O_P"/>
    <property type="match status" value="1"/>
</dbReference>
<gene>
    <name evidence="1" type="ORF">BD847_0153</name>
</gene>
<dbReference type="Gene3D" id="2.40.160.10">
    <property type="entry name" value="Porin"/>
    <property type="match status" value="1"/>
</dbReference>
<dbReference type="EMBL" id="QRDQ01000007">
    <property type="protein sequence ID" value="RED26237.1"/>
    <property type="molecule type" value="Genomic_DNA"/>
</dbReference>
<dbReference type="InterPro" id="IPR023614">
    <property type="entry name" value="Porin_dom_sf"/>
</dbReference>
<dbReference type="InterPro" id="IPR010870">
    <property type="entry name" value="Porin_O/P"/>
</dbReference>
<accession>A0A3D9G0Y0</accession>
<reference evidence="1 2" key="1">
    <citation type="submission" date="2018-07" db="EMBL/GenBank/DDBJ databases">
        <title>Genomic Encyclopedia of Archaeal and Bacterial Type Strains, Phase II (KMG-II): from individual species to whole genera.</title>
        <authorList>
            <person name="Goeker M."/>
        </authorList>
    </citation>
    <scope>NUCLEOTIDE SEQUENCE [LARGE SCALE GENOMIC DNA]</scope>
    <source>
        <strain evidence="1 2">DSM 25795</strain>
    </source>
</reference>
<dbReference type="AlphaFoldDB" id="A0A3D9G0Y0"/>
<sequence>MYLYKTNKTVSISKFLWTFLMLLIGLNGMAQLEKEKDTTKLINVSYGKKGIELRTRDDKFLFQLQSRLQFRFSTPNDTDPLTYDDYSQDTKTTFKINRARLKVGGHAFHPWLKYYWEYELSQSNLLDFRLMVEKWEWLSFKAGQWKVEYTRERFISSGEQQTVDRSLINRPFTADRQMGVEVYGHLKGAGIADFNYWAAALTGTGRGNTANDDGNLMYFGRAQWNFLGRFLDFEGSDLEFHEKPTPIIAISGLTNRSPYTRFSQSGGGSLEGFENGLPGQYRVNQWNIESAFMYRGFSWQSELHTKKIIDKLNFDDTTTLRGYYVQAGYFFNNVVEWWPKKLEMAARHAGYRPDNSIKQNSQEETTIAFNWFFNGHKNKLTSEVSYFSFQDKTLPLEQGWRFRIQWDISL</sequence>